<evidence type="ECO:0000313" key="2">
    <source>
        <dbReference type="Proteomes" id="UP000002440"/>
    </source>
</evidence>
<keyword evidence="2" id="KW-1185">Reference proteome</keyword>
<organism evidence="1 2">
    <name type="scientific">Methylobacillus flagellatus (strain ATCC 51484 / DSM 6875 / VKM B-1610 / KT)</name>
    <dbReference type="NCBI Taxonomy" id="265072"/>
    <lineage>
        <taxon>Bacteria</taxon>
        <taxon>Pseudomonadati</taxon>
        <taxon>Pseudomonadota</taxon>
        <taxon>Betaproteobacteria</taxon>
        <taxon>Nitrosomonadales</taxon>
        <taxon>Methylophilaceae</taxon>
        <taxon>Methylobacillus</taxon>
    </lineage>
</organism>
<reference evidence="1 2" key="1">
    <citation type="submission" date="2006-03" db="EMBL/GenBank/DDBJ databases">
        <title>Complete sequence of Methylobacillus flagellatus KT.</title>
        <authorList>
            <consortium name="US DOE Joint Genome Institute"/>
            <person name="Copeland A."/>
            <person name="Lucas S."/>
            <person name="Lapidus A."/>
            <person name="Barry K."/>
            <person name="Detter J.C."/>
            <person name="Glavina del Rio T."/>
            <person name="Hammon N."/>
            <person name="Israni S."/>
            <person name="Dalin E."/>
            <person name="Tice H."/>
            <person name="Pitluck S."/>
            <person name="Brettin T."/>
            <person name="Bruce D."/>
            <person name="Han C."/>
            <person name="Tapia R."/>
            <person name="Saunders E."/>
            <person name="Gilna P."/>
            <person name="Schmutz J."/>
            <person name="Larimer F."/>
            <person name="Land M."/>
            <person name="Kyrpides N."/>
            <person name="Anderson I."/>
            <person name="Richardson P."/>
        </authorList>
    </citation>
    <scope>NUCLEOTIDE SEQUENCE [LARGE SCALE GENOMIC DNA]</scope>
    <source>
        <strain evidence="2">KT / ATCC 51484 / DSM 6875</strain>
    </source>
</reference>
<dbReference type="KEGG" id="mfa:Mfla_1818"/>
<dbReference type="HOGENOM" id="CLU_1904268_0_0_4"/>
<accession>Q1H0A2</accession>
<proteinExistence type="predicted"/>
<protein>
    <submittedName>
        <fullName evidence="1">Uncharacterized protein</fullName>
    </submittedName>
</protein>
<dbReference type="EMBL" id="CP000284">
    <property type="protein sequence ID" value="ABE50085.1"/>
    <property type="molecule type" value="Genomic_DNA"/>
</dbReference>
<sequence>MVRLPAISMLSSMVAPKWCMDGLAAEWRQAFCIRIYPHLPGDFCMQGRKVWPRASLGATSANKIHSLKNPVKTGMFIACRTLPAFYKPAATLYNSLIQATQIMRATGLALPWEHLQHVCSHRHVCCRLPLSRS</sequence>
<evidence type="ECO:0000313" key="1">
    <source>
        <dbReference type="EMBL" id="ABE50085.1"/>
    </source>
</evidence>
<dbReference type="Proteomes" id="UP000002440">
    <property type="component" value="Chromosome"/>
</dbReference>
<dbReference type="AlphaFoldDB" id="Q1H0A2"/>
<dbReference type="STRING" id="265072.Mfla_1818"/>
<gene>
    <name evidence="1" type="ordered locus">Mfla_1818</name>
</gene>
<name>Q1H0A2_METFK</name>